<name>A0ABV3WEM4_9BURK</name>
<dbReference type="Proteomes" id="UP001558535">
    <property type="component" value="Unassembled WGS sequence"/>
</dbReference>
<accession>A0ABV3WEM4</accession>
<gene>
    <name evidence="1" type="ORF">AB3X84_16920</name>
</gene>
<sequence length="473" mass="53104">MQAYPSVNWWPGNILPHESRVSFAARFRDLNGISARRCLDFLDIDLEEGSAIGPDTIERLSSILREPVHEIESLFQPSLRFVGCDPYAPPPPNAHDRRFVRYCEACACRGYHSHLHEREWLSRCPFHRCELKDAYPPVHTGSIAARRVEALDRVMRNHCPSWPRCDDARGTASDEVVAALREWVLRASRSAARLSSAEIWCTGRHLGAYWLSSAQAFGQLRALAPMPETIEVLLADTGGTWRMDSLLFPAVAKTELERLNALGLSFARVIEVFQGISPSSPDPPSFVANLRAVKGLLSSRHGSCHCKWALVRGGWESHWVRVHADEQPYWATPCPFEVALEDLDRGWGGLDYALTGRRAMQKEVRYLELVREMHAAGLVRYIEGAEVSDKGYLYIGQDLPSSCRWADDSPLTELLNTASIWEIESAYGAISTWLDNIDEGAPPGHRADPRYCVRVVHADEGLHLIRWVAASSD</sequence>
<proteinExistence type="predicted"/>
<evidence type="ECO:0000313" key="1">
    <source>
        <dbReference type="EMBL" id="MEX3751676.1"/>
    </source>
</evidence>
<reference evidence="1 2" key="1">
    <citation type="submission" date="2024-07" db="EMBL/GenBank/DDBJ databases">
        <title>A survey of Mimosa microsymbionts across Brazilian biomes reveals a high diversity of Paraburkholderia nodulating endemic species, but also that Cupriavidus is common as a symbiont of widespread species.</title>
        <authorList>
            <person name="Rouws L."/>
            <person name="Barauna A."/>
            <person name="Beukes C."/>
            <person name="Rouws J.R.C."/>
            <person name="De Faria S.M."/>
            <person name="Gross E."/>
            <person name="Bueno Dos Reis Junior F."/>
            <person name="Simon M.F."/>
            <person name="Maluk M."/>
            <person name="Odee D.W."/>
            <person name="Kenicer G."/>
            <person name="Young J.P.W."/>
            <person name="Reis V.M."/>
            <person name="Zilli J."/>
            <person name="James E.K."/>
        </authorList>
    </citation>
    <scope>NUCLEOTIDE SEQUENCE [LARGE SCALE GENOMIC DNA]</scope>
    <source>
        <strain evidence="1 2">BR14375</strain>
    </source>
</reference>
<comment type="caution">
    <text evidence="1">The sequence shown here is derived from an EMBL/GenBank/DDBJ whole genome shotgun (WGS) entry which is preliminary data.</text>
</comment>
<dbReference type="RefSeq" id="WP_368608376.1">
    <property type="nucleotide sequence ID" value="NZ_JBFPKB010000005.1"/>
</dbReference>
<keyword evidence="2" id="KW-1185">Reference proteome</keyword>
<evidence type="ECO:0000313" key="2">
    <source>
        <dbReference type="Proteomes" id="UP001558535"/>
    </source>
</evidence>
<organism evidence="1 2">
    <name type="scientific">Paraburkholderia phenoliruptrix</name>
    <dbReference type="NCBI Taxonomy" id="252970"/>
    <lineage>
        <taxon>Bacteria</taxon>
        <taxon>Pseudomonadati</taxon>
        <taxon>Pseudomonadota</taxon>
        <taxon>Betaproteobacteria</taxon>
        <taxon>Burkholderiales</taxon>
        <taxon>Burkholderiaceae</taxon>
        <taxon>Paraburkholderia</taxon>
    </lineage>
</organism>
<protein>
    <recommendedName>
        <fullName evidence="3">TniQ protein</fullName>
    </recommendedName>
</protein>
<dbReference type="EMBL" id="JBFPKE010000004">
    <property type="protein sequence ID" value="MEX3751676.1"/>
    <property type="molecule type" value="Genomic_DNA"/>
</dbReference>
<evidence type="ECO:0008006" key="3">
    <source>
        <dbReference type="Google" id="ProtNLM"/>
    </source>
</evidence>